<dbReference type="PANTHER" id="PTHR43685">
    <property type="entry name" value="GLYCOSYLTRANSFERASE"/>
    <property type="match status" value="1"/>
</dbReference>
<proteinExistence type="predicted"/>
<dbReference type="SUPFAM" id="SSF53448">
    <property type="entry name" value="Nucleotide-diphospho-sugar transferases"/>
    <property type="match status" value="1"/>
</dbReference>
<protein>
    <submittedName>
        <fullName evidence="2">Glycosyltransferase involved in cell wall bisynthesis</fullName>
    </submittedName>
</protein>
<dbReference type="Gene3D" id="3.90.550.10">
    <property type="entry name" value="Spore Coat Polysaccharide Biosynthesis Protein SpsA, Chain A"/>
    <property type="match status" value="1"/>
</dbReference>
<gene>
    <name evidence="2" type="ORF">SAMN04488494_1463</name>
</gene>
<dbReference type="EMBL" id="FRCJ01000002">
    <property type="protein sequence ID" value="SHM15329.1"/>
    <property type="molecule type" value="Genomic_DNA"/>
</dbReference>
<organism evidence="2 3">
    <name type="scientific">Xylanibacter ruminicola</name>
    <name type="common">Prevotella ruminicola</name>
    <dbReference type="NCBI Taxonomy" id="839"/>
    <lineage>
        <taxon>Bacteria</taxon>
        <taxon>Pseudomonadati</taxon>
        <taxon>Bacteroidota</taxon>
        <taxon>Bacteroidia</taxon>
        <taxon>Bacteroidales</taxon>
        <taxon>Prevotellaceae</taxon>
        <taxon>Xylanibacter</taxon>
    </lineage>
</organism>
<dbReference type="AlphaFoldDB" id="A0A1M7GHI4"/>
<dbReference type="InterPro" id="IPR001173">
    <property type="entry name" value="Glyco_trans_2-like"/>
</dbReference>
<evidence type="ECO:0000313" key="3">
    <source>
        <dbReference type="Proteomes" id="UP000184280"/>
    </source>
</evidence>
<dbReference type="GO" id="GO:0016740">
    <property type="term" value="F:transferase activity"/>
    <property type="evidence" value="ECO:0007669"/>
    <property type="project" value="UniProtKB-KW"/>
</dbReference>
<accession>A0A1M7GHI4</accession>
<dbReference type="PANTHER" id="PTHR43685:SF3">
    <property type="entry name" value="SLR2126 PROTEIN"/>
    <property type="match status" value="1"/>
</dbReference>
<dbReference type="CDD" id="cd00761">
    <property type="entry name" value="Glyco_tranf_GTA_type"/>
    <property type="match status" value="1"/>
</dbReference>
<dbReference type="InterPro" id="IPR029044">
    <property type="entry name" value="Nucleotide-diphossugar_trans"/>
</dbReference>
<name>A0A1M7GHI4_XYLRU</name>
<feature type="domain" description="Glycosyltransferase 2-like" evidence="1">
    <location>
        <begin position="41"/>
        <end position="167"/>
    </location>
</feature>
<evidence type="ECO:0000313" key="2">
    <source>
        <dbReference type="EMBL" id="SHM15329.1"/>
    </source>
</evidence>
<dbReference type="OrthoDB" id="761861at2"/>
<dbReference type="Pfam" id="PF00535">
    <property type="entry name" value="Glycos_transf_2"/>
    <property type="match status" value="1"/>
</dbReference>
<evidence type="ECO:0000259" key="1">
    <source>
        <dbReference type="Pfam" id="PF00535"/>
    </source>
</evidence>
<dbReference type="InterPro" id="IPR050834">
    <property type="entry name" value="Glycosyltransf_2"/>
</dbReference>
<keyword evidence="2" id="KW-0808">Transferase</keyword>
<sequence>MLLTRKSGCKITTFPSIHKIFSSFFVFLHSEMSQRNEKQLSILIPVYNQVCVELVNRLHEQAVNLGIDFEILVADDGSTDPSCIEANSAIDNLSNCRFLRQPENMGRAAIRNYLALESSLAYLLYIDSDMSIISPDFLSRYLSCLPATVVDGGVVIKATNDNQKQLLRYRYEKSEELHHIATERQKRPYQHLHTANLLIERQLMLQHPFCERIRHYGYEDVLLGKTLQRHHVPIVHIDNPVGFCTFESNADFVAKTEEGLRTLCEFRHELRGYSRLLTLVQGIHIPAILWLIRLWHRLFGATEKRNLCGSRPLLSLYQLYRLGYFLTLLKHREG</sequence>
<dbReference type="Proteomes" id="UP000184280">
    <property type="component" value="Unassembled WGS sequence"/>
</dbReference>
<reference evidence="2 3" key="1">
    <citation type="submission" date="2016-11" db="EMBL/GenBank/DDBJ databases">
        <authorList>
            <person name="Jaros S."/>
            <person name="Januszkiewicz K."/>
            <person name="Wedrychowicz H."/>
        </authorList>
    </citation>
    <scope>NUCLEOTIDE SEQUENCE [LARGE SCALE GENOMIC DNA]</scope>
    <source>
        <strain evidence="2 3">BPI-34</strain>
    </source>
</reference>